<accession>A0A381RWU5</accession>
<dbReference type="SMART" id="SM00698">
    <property type="entry name" value="MORN"/>
    <property type="match status" value="4"/>
</dbReference>
<name>A0A381RWU5_9ZZZZ</name>
<evidence type="ECO:0000313" key="2">
    <source>
        <dbReference type="EMBL" id="SUZ93393.1"/>
    </source>
</evidence>
<feature type="non-terminal residue" evidence="2">
    <location>
        <position position="1"/>
    </location>
</feature>
<sequence length="346" mass="39551">VKNILNISLALILIVVSPLVSRPDPVDLIPYEEVVGVWTLTQNGFDHSFAGVRVLELCKTIIWVNYPDLHTGSHLRLKFFDQEVDVNGHTLEPCTFVDNVQSCLTEAVLIRKAEVEYEEPKRTLHLYEKVRENVYDISALKPDGKTVSKQQTMYACPVKILDVPKWIENDMESKFVVKNSVKGAMFRRLVDGKWGWFGVLFERKVEGKWRWQVIGYEKKNPKYSGEIQNGLPNGQGIIAYPDGDKYEGQLKNGRLNGQGIYTFNDGGIYVGQWKDSQIHGQGTLNWSDGRKYEGKWKDGTWNGQGTFIFPDGRKYVGEFKVDKPWNIKGYDKNGNIIAKWVNGKKQ</sequence>
<proteinExistence type="predicted"/>
<organism evidence="2">
    <name type="scientific">marine metagenome</name>
    <dbReference type="NCBI Taxonomy" id="408172"/>
    <lineage>
        <taxon>unclassified sequences</taxon>
        <taxon>metagenomes</taxon>
        <taxon>ecological metagenomes</taxon>
    </lineage>
</organism>
<dbReference type="EMBL" id="UINC01002142">
    <property type="protein sequence ID" value="SUZ93393.1"/>
    <property type="molecule type" value="Genomic_DNA"/>
</dbReference>
<dbReference type="InterPro" id="IPR003409">
    <property type="entry name" value="MORN"/>
</dbReference>
<dbReference type="AlphaFoldDB" id="A0A381RWU5"/>
<evidence type="ECO:0000256" key="1">
    <source>
        <dbReference type="ARBA" id="ARBA00022737"/>
    </source>
</evidence>
<protein>
    <submittedName>
        <fullName evidence="2">Uncharacterized protein</fullName>
    </submittedName>
</protein>
<keyword evidence="1" id="KW-0677">Repeat</keyword>
<dbReference type="PANTHER" id="PTHR43215">
    <property type="entry name" value="RADIAL SPOKE HEAD 1 HOMOLOG"/>
    <property type="match status" value="1"/>
</dbReference>
<dbReference type="PANTHER" id="PTHR43215:SF14">
    <property type="entry name" value="RADIAL SPOKE HEAD 1 HOMOLOG"/>
    <property type="match status" value="1"/>
</dbReference>
<dbReference type="Pfam" id="PF02493">
    <property type="entry name" value="MORN"/>
    <property type="match status" value="4"/>
</dbReference>
<dbReference type="Gene3D" id="2.20.110.10">
    <property type="entry name" value="Histone H3 K4-specific methyltransferase SET7/9 N-terminal domain"/>
    <property type="match status" value="2"/>
</dbReference>
<reference evidence="2" key="1">
    <citation type="submission" date="2018-05" db="EMBL/GenBank/DDBJ databases">
        <authorList>
            <person name="Lanie J.A."/>
            <person name="Ng W.-L."/>
            <person name="Kazmierczak K.M."/>
            <person name="Andrzejewski T.M."/>
            <person name="Davidsen T.M."/>
            <person name="Wayne K.J."/>
            <person name="Tettelin H."/>
            <person name="Glass J.I."/>
            <person name="Rusch D."/>
            <person name="Podicherti R."/>
            <person name="Tsui H.-C.T."/>
            <person name="Winkler M.E."/>
        </authorList>
    </citation>
    <scope>NUCLEOTIDE SEQUENCE</scope>
</reference>
<dbReference type="SUPFAM" id="SSF82185">
    <property type="entry name" value="Histone H3 K4-specific methyltransferase SET7/9 N-terminal domain"/>
    <property type="match status" value="1"/>
</dbReference>
<gene>
    <name evidence="2" type="ORF">METZ01_LOCUS46247</name>
</gene>